<dbReference type="Proteomes" id="UP001177670">
    <property type="component" value="Unassembled WGS sequence"/>
</dbReference>
<sequence length="91" mass="9533">MTVASVDSTETSPVGSNFARGASDYHRASMGAGYSGASGMWTRKDSAMGRWTSEDRTMRRWSGNYHSVSTVSCVSSISGISGVAVGWTGVS</sequence>
<dbReference type="EMBL" id="JAHYIQ010000014">
    <property type="protein sequence ID" value="KAK1126370.1"/>
    <property type="molecule type" value="Genomic_DNA"/>
</dbReference>
<evidence type="ECO:0000313" key="2">
    <source>
        <dbReference type="EMBL" id="KAK1126370.1"/>
    </source>
</evidence>
<gene>
    <name evidence="2" type="ORF">K0M31_005008</name>
</gene>
<comment type="caution">
    <text evidence="2">The sequence shown here is derived from an EMBL/GenBank/DDBJ whole genome shotgun (WGS) entry which is preliminary data.</text>
</comment>
<feature type="region of interest" description="Disordered" evidence="1">
    <location>
        <begin position="1"/>
        <end position="21"/>
    </location>
</feature>
<protein>
    <submittedName>
        <fullName evidence="2">Uncharacterized protein</fullName>
    </submittedName>
</protein>
<feature type="compositionally biased region" description="Polar residues" evidence="1">
    <location>
        <begin position="1"/>
        <end position="15"/>
    </location>
</feature>
<proteinExistence type="predicted"/>
<evidence type="ECO:0000313" key="3">
    <source>
        <dbReference type="Proteomes" id="UP001177670"/>
    </source>
</evidence>
<evidence type="ECO:0000256" key="1">
    <source>
        <dbReference type="SAM" id="MobiDB-lite"/>
    </source>
</evidence>
<accession>A0AA40KMY7</accession>
<reference evidence="2" key="1">
    <citation type="submission" date="2021-10" db="EMBL/GenBank/DDBJ databases">
        <title>Melipona bicolor Genome sequencing and assembly.</title>
        <authorList>
            <person name="Araujo N.S."/>
            <person name="Arias M.C."/>
        </authorList>
    </citation>
    <scope>NUCLEOTIDE SEQUENCE</scope>
    <source>
        <strain evidence="2">USP_2M_L1-L4_2017</strain>
        <tissue evidence="2">Whole body</tissue>
    </source>
</reference>
<name>A0AA40KMY7_9HYME</name>
<keyword evidence="3" id="KW-1185">Reference proteome</keyword>
<organism evidence="2 3">
    <name type="scientific">Melipona bicolor</name>
    <dbReference type="NCBI Taxonomy" id="60889"/>
    <lineage>
        <taxon>Eukaryota</taxon>
        <taxon>Metazoa</taxon>
        <taxon>Ecdysozoa</taxon>
        <taxon>Arthropoda</taxon>
        <taxon>Hexapoda</taxon>
        <taxon>Insecta</taxon>
        <taxon>Pterygota</taxon>
        <taxon>Neoptera</taxon>
        <taxon>Endopterygota</taxon>
        <taxon>Hymenoptera</taxon>
        <taxon>Apocrita</taxon>
        <taxon>Aculeata</taxon>
        <taxon>Apoidea</taxon>
        <taxon>Anthophila</taxon>
        <taxon>Apidae</taxon>
        <taxon>Melipona</taxon>
    </lineage>
</organism>
<dbReference type="AlphaFoldDB" id="A0AA40KMY7"/>